<feature type="domain" description="VOC" evidence="2">
    <location>
        <begin position="10"/>
        <end position="141"/>
    </location>
</feature>
<protein>
    <submittedName>
        <fullName evidence="3">VOC family protein</fullName>
    </submittedName>
</protein>
<dbReference type="PANTHER" id="PTHR43048">
    <property type="entry name" value="METHYLMALONYL-COA EPIMERASE"/>
    <property type="match status" value="1"/>
</dbReference>
<dbReference type="Gene3D" id="3.10.180.10">
    <property type="entry name" value="2,3-Dihydroxybiphenyl 1,2-Dioxygenase, domain 1"/>
    <property type="match status" value="1"/>
</dbReference>
<dbReference type="AlphaFoldDB" id="A0A369T7G7"/>
<evidence type="ECO:0000313" key="4">
    <source>
        <dbReference type="Proteomes" id="UP000253941"/>
    </source>
</evidence>
<dbReference type="InterPro" id="IPR029068">
    <property type="entry name" value="Glyas_Bleomycin-R_OHBP_Dase"/>
</dbReference>
<reference evidence="3 4" key="1">
    <citation type="submission" date="2018-07" db="EMBL/GenBank/DDBJ databases">
        <title>Venubactetium sediminum gen. nov., sp. nov., isolated from a marine solar saltern.</title>
        <authorList>
            <person name="Wang S."/>
        </authorList>
    </citation>
    <scope>NUCLEOTIDE SEQUENCE [LARGE SCALE GENOMIC DNA]</scope>
    <source>
        <strain evidence="3 4">WD2A32</strain>
    </source>
</reference>
<evidence type="ECO:0000256" key="1">
    <source>
        <dbReference type="ARBA" id="ARBA00022723"/>
    </source>
</evidence>
<evidence type="ECO:0000313" key="3">
    <source>
        <dbReference type="EMBL" id="RDD61271.1"/>
    </source>
</evidence>
<dbReference type="EMBL" id="QPMH01000013">
    <property type="protein sequence ID" value="RDD61271.1"/>
    <property type="molecule type" value="Genomic_DNA"/>
</dbReference>
<dbReference type="GO" id="GO:0046491">
    <property type="term" value="P:L-methylmalonyl-CoA metabolic process"/>
    <property type="evidence" value="ECO:0007669"/>
    <property type="project" value="TreeGrafter"/>
</dbReference>
<proteinExistence type="predicted"/>
<dbReference type="Proteomes" id="UP000253941">
    <property type="component" value="Unassembled WGS sequence"/>
</dbReference>
<dbReference type="GO" id="GO:0046872">
    <property type="term" value="F:metal ion binding"/>
    <property type="evidence" value="ECO:0007669"/>
    <property type="project" value="UniProtKB-KW"/>
</dbReference>
<dbReference type="Pfam" id="PF00903">
    <property type="entry name" value="Glyoxalase"/>
    <property type="match status" value="1"/>
</dbReference>
<dbReference type="SUPFAM" id="SSF54593">
    <property type="entry name" value="Glyoxalase/Bleomycin resistance protein/Dihydroxybiphenyl dioxygenase"/>
    <property type="match status" value="1"/>
</dbReference>
<dbReference type="InterPro" id="IPR037523">
    <property type="entry name" value="VOC_core"/>
</dbReference>
<dbReference type="InterPro" id="IPR004360">
    <property type="entry name" value="Glyas_Fos-R_dOase_dom"/>
</dbReference>
<dbReference type="InterPro" id="IPR051785">
    <property type="entry name" value="MMCE/EMCE_epimerase"/>
</dbReference>
<evidence type="ECO:0000259" key="2">
    <source>
        <dbReference type="PROSITE" id="PS51819"/>
    </source>
</evidence>
<comment type="caution">
    <text evidence="3">The sequence shown here is derived from an EMBL/GenBank/DDBJ whole genome shotgun (WGS) entry which is preliminary data.</text>
</comment>
<gene>
    <name evidence="3" type="ORF">DRB17_13440</name>
</gene>
<dbReference type="PROSITE" id="PS51819">
    <property type="entry name" value="VOC"/>
    <property type="match status" value="1"/>
</dbReference>
<organism evidence="3 4">
    <name type="scientific">Ferruginivarius sediminum</name>
    <dbReference type="NCBI Taxonomy" id="2661937"/>
    <lineage>
        <taxon>Bacteria</taxon>
        <taxon>Pseudomonadati</taxon>
        <taxon>Pseudomonadota</taxon>
        <taxon>Alphaproteobacteria</taxon>
        <taxon>Rhodospirillales</taxon>
        <taxon>Rhodospirillaceae</taxon>
        <taxon>Ferruginivarius</taxon>
    </lineage>
</organism>
<dbReference type="GO" id="GO:0004493">
    <property type="term" value="F:methylmalonyl-CoA epimerase activity"/>
    <property type="evidence" value="ECO:0007669"/>
    <property type="project" value="TreeGrafter"/>
</dbReference>
<dbReference type="RefSeq" id="WP_114582733.1">
    <property type="nucleotide sequence ID" value="NZ_QPMH01000013.1"/>
</dbReference>
<sequence length="153" mass="16944">MTERAIQVRALGEIAIRARDMQAMEAFYRDALELRVLRRFGDGLVFFDLGESHAGHTAVLALFDAQAQPLDDLRDTRTEPDVRTSTLHHIALTVDADGLDAAQEVLAARGVKARQQVFAWAGWRSLFMEDPEGNVVELVSRDPALTPEDPGMS</sequence>
<keyword evidence="4" id="KW-1185">Reference proteome</keyword>
<accession>A0A369T7G7</accession>
<name>A0A369T7G7_9PROT</name>
<dbReference type="PANTHER" id="PTHR43048:SF3">
    <property type="entry name" value="METHYLMALONYL-COA EPIMERASE, MITOCHONDRIAL"/>
    <property type="match status" value="1"/>
</dbReference>
<keyword evidence="1" id="KW-0479">Metal-binding</keyword>